<reference evidence="3" key="1">
    <citation type="submission" date="2023-03" db="UniProtKB">
        <authorList>
            <consortium name="EnsemblPlants"/>
        </authorList>
    </citation>
    <scope>IDENTIFICATION</scope>
</reference>
<evidence type="ECO:0000313" key="3">
    <source>
        <dbReference type="EnsemblPlants" id="MELO3C017584.2.1"/>
    </source>
</evidence>
<dbReference type="InterPro" id="IPR039609">
    <property type="entry name" value="VQ_15/22"/>
</dbReference>
<feature type="domain" description="VQ" evidence="2">
    <location>
        <begin position="219"/>
        <end position="246"/>
    </location>
</feature>
<proteinExistence type="predicted"/>
<feature type="compositionally biased region" description="Polar residues" evidence="1">
    <location>
        <begin position="146"/>
        <end position="178"/>
    </location>
</feature>
<dbReference type="PANTHER" id="PTHR33179">
    <property type="entry name" value="VQ MOTIF-CONTAINING PROTEIN"/>
    <property type="match status" value="1"/>
</dbReference>
<dbReference type="PANTHER" id="PTHR33179:SF4">
    <property type="entry name" value="VQ MOTIF-CONTAINING PROTEIN"/>
    <property type="match status" value="1"/>
</dbReference>
<protein>
    <recommendedName>
        <fullName evidence="2">VQ domain-containing protein</fullName>
    </recommendedName>
</protein>
<sequence length="461" mass="49266">NKLSFCFLDHHCLYYSTEFIYCLSSSHPLLQLSVFSHPFFFSFFCFLSMDSGNSGSMQSSSGGDDEFESPSDSISASAAFTSFPQNFHSQSSASAAAIFDPLSNLFDPRSSHLSNQNPLLNLDMLWSRTVRSDQIPSDLHPPPPNSGTTDHNLSPISNNYSAVQNYNNHPSDATNSFAPSDHTDLQNIPNNCASAGASGGGGAVNTGRNSKKRPRASRRAPTTVLTTDTTNFRAMVQEFTGIPAPPFTASSSSSPFTRNAGARFDLFGGGGGGGGNRTSSSTHLDVVPNSTQQTYLLRPFPQKAPFLSPSPSTFLAGSNLQNPIFDIQNMFQSNPNKLISSSNEQNLKMGIFEEFGLTTHGGHGLSPAGQGLPRSNGNHNINNNNNNGHHHTPANWVMGGGVGESNQQGINLRSSNGNLNGKLIRYTAGGGNSSGFLGDKAVENLRARNEGMVEPWICSSD</sequence>
<dbReference type="InterPro" id="IPR008889">
    <property type="entry name" value="VQ"/>
</dbReference>
<organism evidence="3">
    <name type="scientific">Cucumis melo</name>
    <name type="common">Muskmelon</name>
    <dbReference type="NCBI Taxonomy" id="3656"/>
    <lineage>
        <taxon>Eukaryota</taxon>
        <taxon>Viridiplantae</taxon>
        <taxon>Streptophyta</taxon>
        <taxon>Embryophyta</taxon>
        <taxon>Tracheophyta</taxon>
        <taxon>Spermatophyta</taxon>
        <taxon>Magnoliopsida</taxon>
        <taxon>eudicotyledons</taxon>
        <taxon>Gunneridae</taxon>
        <taxon>Pentapetalae</taxon>
        <taxon>rosids</taxon>
        <taxon>fabids</taxon>
        <taxon>Cucurbitales</taxon>
        <taxon>Cucurbitaceae</taxon>
        <taxon>Benincaseae</taxon>
        <taxon>Cucumis</taxon>
    </lineage>
</organism>
<dbReference type="AlphaFoldDB" id="A0A9I9DFB6"/>
<dbReference type="Pfam" id="PF05678">
    <property type="entry name" value="VQ"/>
    <property type="match status" value="1"/>
</dbReference>
<name>A0A9I9DFB6_CUCME</name>
<evidence type="ECO:0000259" key="2">
    <source>
        <dbReference type="Pfam" id="PF05678"/>
    </source>
</evidence>
<accession>A0A9I9DFB6</accession>
<dbReference type="EnsemblPlants" id="MELO3C017584.2.1">
    <property type="protein sequence ID" value="MELO3C017584.2.1"/>
    <property type="gene ID" value="MELO3C017584.2"/>
</dbReference>
<dbReference type="Gramene" id="MELO3C017584.2.1">
    <property type="protein sequence ID" value="MELO3C017584.2.1"/>
    <property type="gene ID" value="MELO3C017584.2"/>
</dbReference>
<feature type="region of interest" description="Disordered" evidence="1">
    <location>
        <begin position="133"/>
        <end position="222"/>
    </location>
</feature>
<evidence type="ECO:0000256" key="1">
    <source>
        <dbReference type="SAM" id="MobiDB-lite"/>
    </source>
</evidence>
<feature type="compositionally biased region" description="Basic residues" evidence="1">
    <location>
        <begin position="209"/>
        <end position="218"/>
    </location>
</feature>